<organism evidence="1 2">
    <name type="scientific">Draconibacterium sediminis</name>
    <dbReference type="NCBI Taxonomy" id="1544798"/>
    <lineage>
        <taxon>Bacteria</taxon>
        <taxon>Pseudomonadati</taxon>
        <taxon>Bacteroidota</taxon>
        <taxon>Bacteroidia</taxon>
        <taxon>Marinilabiliales</taxon>
        <taxon>Prolixibacteraceae</taxon>
        <taxon>Draconibacterium</taxon>
    </lineage>
</organism>
<keyword evidence="2" id="KW-1185">Reference proteome</keyword>
<proteinExistence type="predicted"/>
<reference evidence="1 2" key="1">
    <citation type="submission" date="2014-09" db="EMBL/GenBank/DDBJ databases">
        <title>Draft Genome Sequence of Draconibacterium sp. JN14CK-3.</title>
        <authorList>
            <person name="Dong C."/>
            <person name="Lai Q."/>
            <person name="Shao Z."/>
        </authorList>
    </citation>
    <scope>NUCLEOTIDE SEQUENCE [LARGE SCALE GENOMIC DNA]</scope>
    <source>
        <strain evidence="1 2">JN14CK-3</strain>
    </source>
</reference>
<name>A0A0D8J4K9_9BACT</name>
<dbReference type="EMBL" id="JRHC01000008">
    <property type="protein sequence ID" value="KJF41837.1"/>
    <property type="molecule type" value="Genomic_DNA"/>
</dbReference>
<accession>A0A0D8J4K9</accession>
<sequence>MAKALLRNCNFITGLKPRCNRKKQLPPISATGPTGRDCSGSLPQLLLVTPGCWERPKGATQQPLVEPAKAAATLAESPAAGKEVISHWALVISHWAVEKVWIV</sequence>
<gene>
    <name evidence="1" type="ORF">LH29_23145</name>
</gene>
<protein>
    <submittedName>
        <fullName evidence="1">Uncharacterized protein</fullName>
    </submittedName>
</protein>
<dbReference type="Proteomes" id="UP000032544">
    <property type="component" value="Unassembled WGS sequence"/>
</dbReference>
<comment type="caution">
    <text evidence="1">The sequence shown here is derived from an EMBL/GenBank/DDBJ whole genome shotgun (WGS) entry which is preliminary data.</text>
</comment>
<dbReference type="AlphaFoldDB" id="A0A0D8J4K9"/>
<evidence type="ECO:0000313" key="1">
    <source>
        <dbReference type="EMBL" id="KJF41837.1"/>
    </source>
</evidence>
<evidence type="ECO:0000313" key="2">
    <source>
        <dbReference type="Proteomes" id="UP000032544"/>
    </source>
</evidence>